<name>A0A8H7AVR3_9EURO</name>
<organism evidence="2 3">
    <name type="scientific">Endocarpon pusillum</name>
    <dbReference type="NCBI Taxonomy" id="364733"/>
    <lineage>
        <taxon>Eukaryota</taxon>
        <taxon>Fungi</taxon>
        <taxon>Dikarya</taxon>
        <taxon>Ascomycota</taxon>
        <taxon>Pezizomycotina</taxon>
        <taxon>Eurotiomycetes</taxon>
        <taxon>Chaetothyriomycetidae</taxon>
        <taxon>Verrucariales</taxon>
        <taxon>Verrucariaceae</taxon>
        <taxon>Endocarpon</taxon>
    </lineage>
</organism>
<evidence type="ECO:0000313" key="3">
    <source>
        <dbReference type="Proteomes" id="UP000606974"/>
    </source>
</evidence>
<proteinExistence type="predicted"/>
<keyword evidence="3" id="KW-1185">Reference proteome</keyword>
<dbReference type="AlphaFoldDB" id="A0A8H7AVR3"/>
<comment type="caution">
    <text evidence="2">The sequence shown here is derived from an EMBL/GenBank/DDBJ whole genome shotgun (WGS) entry which is preliminary data.</text>
</comment>
<evidence type="ECO:0000256" key="1">
    <source>
        <dbReference type="SAM" id="MobiDB-lite"/>
    </source>
</evidence>
<dbReference type="EMBL" id="JAACFV010000003">
    <property type="protein sequence ID" value="KAF7513876.1"/>
    <property type="molecule type" value="Genomic_DNA"/>
</dbReference>
<dbReference type="OrthoDB" id="10312905at2759"/>
<gene>
    <name evidence="2" type="ORF">GJ744_006490</name>
</gene>
<feature type="compositionally biased region" description="Basic and acidic residues" evidence="1">
    <location>
        <begin position="13"/>
        <end position="33"/>
    </location>
</feature>
<feature type="compositionally biased region" description="Polar residues" evidence="1">
    <location>
        <begin position="223"/>
        <end position="234"/>
    </location>
</feature>
<reference evidence="2" key="1">
    <citation type="submission" date="2020-02" db="EMBL/GenBank/DDBJ databases">
        <authorList>
            <person name="Palmer J.M."/>
        </authorList>
    </citation>
    <scope>NUCLEOTIDE SEQUENCE</scope>
    <source>
        <strain evidence="2">EPUS1.4</strain>
        <tissue evidence="2">Thallus</tissue>
    </source>
</reference>
<dbReference type="Proteomes" id="UP000606974">
    <property type="component" value="Unassembled WGS sequence"/>
</dbReference>
<sequence length="317" mass="33726">MSNFDVDAPTTSHEPKATSEHSDMAATSLRERPSTMPGQTESKISLVESTFPPGVLPGLASRSPIGTPSASPPPYCMKDGRSDSPTTRLPEAIEPLNVTRSQIIAEPGRRPTNAYHQSIPSGRVRTSDEDLDWPLPSPFRDQSPKKEAPNTPPLVTVRKSRPPSSKSESPRPLPSPPTSLGRGEALTGSSSPGPVLSRGARQASPGASERNLSRQSPFDDANASDSASEYSVSIQGKRPRSSMLSVPEAKHINDDGISEMSASSHGSNRRSRLNQRASDEISAVSSLGDNDNIGGQFEAGMESRQSVVTALPHANYI</sequence>
<evidence type="ECO:0000313" key="2">
    <source>
        <dbReference type="EMBL" id="KAF7513876.1"/>
    </source>
</evidence>
<feature type="region of interest" description="Disordered" evidence="1">
    <location>
        <begin position="1"/>
        <end position="297"/>
    </location>
</feature>
<protein>
    <submittedName>
        <fullName evidence="2">Uncharacterized protein</fullName>
    </submittedName>
</protein>
<accession>A0A8H7AVR3</accession>